<dbReference type="InterPro" id="IPR006603">
    <property type="entry name" value="PQ-loop_rpt"/>
</dbReference>
<dbReference type="Pfam" id="PF04193">
    <property type="entry name" value="PQ-loop"/>
    <property type="match status" value="1"/>
</dbReference>
<organism evidence="6 8">
    <name type="scientific">Iodobacter fluviatilis</name>
    <dbReference type="NCBI Taxonomy" id="537"/>
    <lineage>
        <taxon>Bacteria</taxon>
        <taxon>Pseudomonadati</taxon>
        <taxon>Pseudomonadota</taxon>
        <taxon>Betaproteobacteria</taxon>
        <taxon>Neisseriales</taxon>
        <taxon>Chitinibacteraceae</taxon>
        <taxon>Iodobacter</taxon>
    </lineage>
</organism>
<evidence type="ECO:0000256" key="1">
    <source>
        <dbReference type="ARBA" id="ARBA00004141"/>
    </source>
</evidence>
<keyword evidence="4 5" id="KW-0472">Membrane</keyword>
<dbReference type="RefSeq" id="WP_115226610.1">
    <property type="nucleotide sequence ID" value="NZ_CAWOLO010000005.1"/>
</dbReference>
<protein>
    <submittedName>
        <fullName evidence="7">MtN3 and saliva related transmembrane protein</fullName>
    </submittedName>
    <submittedName>
        <fullName evidence="6">PQ loop repeat</fullName>
    </submittedName>
</protein>
<sequence>MNTLNLLGFAAGACTTAAFIPQVWQVWTTRSAKDISLGMYLVFVTGVLLWLVYGVFTKELPLIIANAITLALAGAVLVMKLYFERK</sequence>
<dbReference type="AlphaFoldDB" id="A0A377Q6C6"/>
<evidence type="ECO:0000256" key="2">
    <source>
        <dbReference type="ARBA" id="ARBA00022692"/>
    </source>
</evidence>
<evidence type="ECO:0000256" key="5">
    <source>
        <dbReference type="SAM" id="Phobius"/>
    </source>
</evidence>
<dbReference type="GO" id="GO:0016020">
    <property type="term" value="C:membrane"/>
    <property type="evidence" value="ECO:0007669"/>
    <property type="project" value="UniProtKB-SubCell"/>
</dbReference>
<name>A0A377Q6C6_9NEIS</name>
<reference evidence="7 9" key="2">
    <citation type="submission" date="2019-03" db="EMBL/GenBank/DDBJ databases">
        <title>Genomic Encyclopedia of Type Strains, Phase IV (KMG-IV): sequencing the most valuable type-strain genomes for metagenomic binning, comparative biology and taxonomic classification.</title>
        <authorList>
            <person name="Goeker M."/>
        </authorList>
    </citation>
    <scope>NUCLEOTIDE SEQUENCE [LARGE SCALE GENOMIC DNA]</scope>
    <source>
        <strain evidence="7 9">DSM 3764</strain>
    </source>
</reference>
<proteinExistence type="predicted"/>
<dbReference type="GO" id="GO:0051119">
    <property type="term" value="F:sugar transmembrane transporter activity"/>
    <property type="evidence" value="ECO:0007669"/>
    <property type="project" value="InterPro"/>
</dbReference>
<feature type="transmembrane region" description="Helical" evidence="5">
    <location>
        <begin position="39"/>
        <end position="56"/>
    </location>
</feature>
<dbReference type="EMBL" id="SMBT01000005">
    <property type="protein sequence ID" value="TCU86928.1"/>
    <property type="molecule type" value="Genomic_DNA"/>
</dbReference>
<dbReference type="EMBL" id="UGHR01000001">
    <property type="protein sequence ID" value="STQ90260.1"/>
    <property type="molecule type" value="Genomic_DNA"/>
</dbReference>
<dbReference type="Proteomes" id="UP000295794">
    <property type="component" value="Unassembled WGS sequence"/>
</dbReference>
<keyword evidence="3 5" id="KW-1133">Transmembrane helix</keyword>
<gene>
    <name evidence="7" type="ORF">EV682_10553</name>
    <name evidence="6" type="ORF">NCTC11159_01324</name>
</gene>
<keyword evidence="9" id="KW-1185">Reference proteome</keyword>
<keyword evidence="2 5" id="KW-0812">Transmembrane</keyword>
<feature type="transmembrane region" description="Helical" evidence="5">
    <location>
        <begin position="6"/>
        <end position="27"/>
    </location>
</feature>
<evidence type="ECO:0000313" key="6">
    <source>
        <dbReference type="EMBL" id="STQ90260.1"/>
    </source>
</evidence>
<reference evidence="6 8" key="1">
    <citation type="submission" date="2018-06" db="EMBL/GenBank/DDBJ databases">
        <authorList>
            <consortium name="Pathogen Informatics"/>
            <person name="Doyle S."/>
        </authorList>
    </citation>
    <scope>NUCLEOTIDE SEQUENCE [LARGE SCALE GENOMIC DNA]</scope>
    <source>
        <strain evidence="6 8">NCTC11159</strain>
    </source>
</reference>
<evidence type="ECO:0000313" key="7">
    <source>
        <dbReference type="EMBL" id="TCU86928.1"/>
    </source>
</evidence>
<evidence type="ECO:0000256" key="4">
    <source>
        <dbReference type="ARBA" id="ARBA00023136"/>
    </source>
</evidence>
<dbReference type="Proteomes" id="UP000255108">
    <property type="component" value="Unassembled WGS sequence"/>
</dbReference>
<dbReference type="InterPro" id="IPR047662">
    <property type="entry name" value="SemiSWEET"/>
</dbReference>
<dbReference type="Gene3D" id="1.20.1280.290">
    <property type="match status" value="1"/>
</dbReference>
<feature type="transmembrane region" description="Helical" evidence="5">
    <location>
        <begin position="62"/>
        <end position="83"/>
    </location>
</feature>
<dbReference type="OrthoDB" id="122062at2"/>
<dbReference type="NCBIfam" id="NF037968">
    <property type="entry name" value="SemiSWEET_2"/>
    <property type="match status" value="1"/>
</dbReference>
<comment type="subcellular location">
    <subcellularLocation>
        <location evidence="1">Membrane</location>
        <topology evidence="1">Multi-pass membrane protein</topology>
    </subcellularLocation>
</comment>
<evidence type="ECO:0000313" key="8">
    <source>
        <dbReference type="Proteomes" id="UP000255108"/>
    </source>
</evidence>
<accession>A0A377Q6C6</accession>
<evidence type="ECO:0000313" key="9">
    <source>
        <dbReference type="Proteomes" id="UP000295794"/>
    </source>
</evidence>
<evidence type="ECO:0000256" key="3">
    <source>
        <dbReference type="ARBA" id="ARBA00022989"/>
    </source>
</evidence>